<dbReference type="Proteomes" id="UP001157186">
    <property type="component" value="Unassembled WGS sequence"/>
</dbReference>
<evidence type="ECO:0000256" key="1">
    <source>
        <dbReference type="SAM" id="SignalP"/>
    </source>
</evidence>
<gene>
    <name evidence="2" type="ORF">tinsulaeT_34140</name>
</gene>
<dbReference type="EMBL" id="BSST01000001">
    <property type="protein sequence ID" value="GLX80074.1"/>
    <property type="molecule type" value="Genomic_DNA"/>
</dbReference>
<name>A0ABQ6GXM8_9GAMM</name>
<comment type="caution">
    <text evidence="2">The sequence shown here is derived from an EMBL/GenBank/DDBJ whole genome shotgun (WGS) entry which is preliminary data.</text>
</comment>
<keyword evidence="1" id="KW-0732">Signal</keyword>
<reference evidence="2 3" key="1">
    <citation type="submission" date="2023-03" db="EMBL/GenBank/DDBJ databases">
        <title>Draft genome sequence of Thalassotalea insulae KCTC 62186T.</title>
        <authorList>
            <person name="Sawabe T."/>
        </authorList>
    </citation>
    <scope>NUCLEOTIDE SEQUENCE [LARGE SCALE GENOMIC DNA]</scope>
    <source>
        <strain evidence="2 3">KCTC 62186</strain>
    </source>
</reference>
<sequence>MKYFIYLIFPLLFLLSACGDQEEQIKEIDNPEKVAIAFFNALYNEKNLEKAASVCSPKLSRIIMHYKSPKAVARHIFNMSYDKVMVEPDSSGVKVREQFKNKAVITLYFDGSYNDERLKDVKRISLIQLDDRWVIDKILKDPF</sequence>
<dbReference type="PROSITE" id="PS51257">
    <property type="entry name" value="PROKAR_LIPOPROTEIN"/>
    <property type="match status" value="1"/>
</dbReference>
<proteinExistence type="predicted"/>
<feature type="signal peptide" evidence="1">
    <location>
        <begin position="1"/>
        <end position="19"/>
    </location>
</feature>
<organism evidence="2 3">
    <name type="scientific">Thalassotalea insulae</name>
    <dbReference type="NCBI Taxonomy" id="2056778"/>
    <lineage>
        <taxon>Bacteria</taxon>
        <taxon>Pseudomonadati</taxon>
        <taxon>Pseudomonadota</taxon>
        <taxon>Gammaproteobacteria</taxon>
        <taxon>Alteromonadales</taxon>
        <taxon>Colwelliaceae</taxon>
        <taxon>Thalassotalea</taxon>
    </lineage>
</organism>
<evidence type="ECO:0008006" key="4">
    <source>
        <dbReference type="Google" id="ProtNLM"/>
    </source>
</evidence>
<evidence type="ECO:0000313" key="3">
    <source>
        <dbReference type="Proteomes" id="UP001157186"/>
    </source>
</evidence>
<evidence type="ECO:0000313" key="2">
    <source>
        <dbReference type="EMBL" id="GLX80074.1"/>
    </source>
</evidence>
<feature type="chain" id="PRO_5045436501" description="DUF4878 domain-containing protein" evidence="1">
    <location>
        <begin position="20"/>
        <end position="143"/>
    </location>
</feature>
<protein>
    <recommendedName>
        <fullName evidence="4">DUF4878 domain-containing protein</fullName>
    </recommendedName>
</protein>
<accession>A0ABQ6GXM8</accession>
<dbReference type="RefSeq" id="WP_284246035.1">
    <property type="nucleotide sequence ID" value="NZ_BSST01000001.1"/>
</dbReference>
<keyword evidence="3" id="KW-1185">Reference proteome</keyword>